<protein>
    <submittedName>
        <fullName evidence="2">Uncharacterized protein</fullName>
    </submittedName>
</protein>
<accession>A0A6G0WTU0</accession>
<evidence type="ECO:0000313" key="2">
    <source>
        <dbReference type="EMBL" id="KAF0730916.1"/>
    </source>
</evidence>
<feature type="transmembrane region" description="Helical" evidence="1">
    <location>
        <begin position="266"/>
        <end position="293"/>
    </location>
</feature>
<sequence>MSTMFQNIYRNKIPTSSNVACVHDRQRNTFAMRYIMALPHSIPQDQVQEYILGLPGSQFYGAGPETYVSNFLISNASSRDAMRPWRVCEHEYLAGITIGELCFWMDEEDPTPSTSTPRYNVWAAVFCWETTPLYLSKLCFRSLLTTYVLYLLWTKYYRHYVVLMQNLRCVGLGQEYVHYQIILGDPGYAILIDPFVSMAMMLDIWCGAPYMIMAVLRVSQFHDLWQYALGCIYLSRTVWFAYVCMRGLSALVKWRRWERSFVPVDSGFLAISAYIYGGPLTSLFFTTPVVLVFRRTWGTCLSEEYKDEAIEGILAKLFYTLMMSNLPVIYSRVAIMWIHRRRGRVRVATITRKRSSIRNFSQPSYNDMKAVILLSFVLQKDNVTCHSVGRSLHKLYHKNPRYRAMPLFSLRAADCFVVCINADGIVSQRVRLSLSSWLDRLVNETIFAIPLCTALHATSVGVIDENSCQPVDQALPRGGTIHHGQNNCEWVM</sequence>
<feature type="transmembrane region" description="Helical" evidence="1">
    <location>
        <begin position="224"/>
        <end position="245"/>
    </location>
</feature>
<name>A0A6G0WTU0_9STRA</name>
<dbReference type="AlphaFoldDB" id="A0A6G0WTU0"/>
<evidence type="ECO:0000256" key="1">
    <source>
        <dbReference type="SAM" id="Phobius"/>
    </source>
</evidence>
<dbReference type="VEuPathDB" id="FungiDB:AeMF1_005927"/>
<proteinExistence type="predicted"/>
<keyword evidence="1" id="KW-0812">Transmembrane</keyword>
<dbReference type="EMBL" id="VJMJ01000149">
    <property type="protein sequence ID" value="KAF0730916.1"/>
    <property type="molecule type" value="Genomic_DNA"/>
</dbReference>
<keyword evidence="1" id="KW-1133">Transmembrane helix</keyword>
<gene>
    <name evidence="2" type="ORF">Ae201684_011798</name>
</gene>
<keyword evidence="1" id="KW-0472">Membrane</keyword>
<comment type="caution">
    <text evidence="2">The sequence shown here is derived from an EMBL/GenBank/DDBJ whole genome shotgun (WGS) entry which is preliminary data.</text>
</comment>
<feature type="transmembrane region" description="Helical" evidence="1">
    <location>
        <begin position="313"/>
        <end position="338"/>
    </location>
</feature>
<dbReference type="Proteomes" id="UP000481153">
    <property type="component" value="Unassembled WGS sequence"/>
</dbReference>
<keyword evidence="3" id="KW-1185">Reference proteome</keyword>
<evidence type="ECO:0000313" key="3">
    <source>
        <dbReference type="Proteomes" id="UP000481153"/>
    </source>
</evidence>
<organism evidence="2 3">
    <name type="scientific">Aphanomyces euteiches</name>
    <dbReference type="NCBI Taxonomy" id="100861"/>
    <lineage>
        <taxon>Eukaryota</taxon>
        <taxon>Sar</taxon>
        <taxon>Stramenopiles</taxon>
        <taxon>Oomycota</taxon>
        <taxon>Saprolegniomycetes</taxon>
        <taxon>Saprolegniales</taxon>
        <taxon>Verrucalvaceae</taxon>
        <taxon>Aphanomyces</taxon>
    </lineage>
</organism>
<feature type="transmembrane region" description="Helical" evidence="1">
    <location>
        <begin position="188"/>
        <end position="212"/>
    </location>
</feature>
<reference evidence="2 3" key="1">
    <citation type="submission" date="2019-07" db="EMBL/GenBank/DDBJ databases">
        <title>Genomics analysis of Aphanomyces spp. identifies a new class of oomycete effector associated with host adaptation.</title>
        <authorList>
            <person name="Gaulin E."/>
        </authorList>
    </citation>
    <scope>NUCLEOTIDE SEQUENCE [LARGE SCALE GENOMIC DNA]</scope>
    <source>
        <strain evidence="2 3">ATCC 201684</strain>
    </source>
</reference>